<evidence type="ECO:0000313" key="1">
    <source>
        <dbReference type="EMBL" id="GAI12130.1"/>
    </source>
</evidence>
<gene>
    <name evidence="1" type="ORF">S06H3_18056</name>
</gene>
<dbReference type="EMBL" id="BARV01009089">
    <property type="protein sequence ID" value="GAI12130.1"/>
    <property type="molecule type" value="Genomic_DNA"/>
</dbReference>
<protein>
    <submittedName>
        <fullName evidence="1">Uncharacterized protein</fullName>
    </submittedName>
</protein>
<accession>X1MBS6</accession>
<name>X1MBS6_9ZZZZ</name>
<comment type="caution">
    <text evidence="1">The sequence shown here is derived from an EMBL/GenBank/DDBJ whole genome shotgun (WGS) entry which is preliminary data.</text>
</comment>
<proteinExistence type="predicted"/>
<reference evidence="1" key="1">
    <citation type="journal article" date="2014" name="Front. Microbiol.">
        <title>High frequency of phylogenetically diverse reductive dehalogenase-homologous genes in deep subseafloor sedimentary metagenomes.</title>
        <authorList>
            <person name="Kawai M."/>
            <person name="Futagami T."/>
            <person name="Toyoda A."/>
            <person name="Takaki Y."/>
            <person name="Nishi S."/>
            <person name="Hori S."/>
            <person name="Arai W."/>
            <person name="Tsubouchi T."/>
            <person name="Morono Y."/>
            <person name="Uchiyama I."/>
            <person name="Ito T."/>
            <person name="Fujiyama A."/>
            <person name="Inagaki F."/>
            <person name="Takami H."/>
        </authorList>
    </citation>
    <scope>NUCLEOTIDE SEQUENCE</scope>
    <source>
        <strain evidence="1">Expedition CK06-06</strain>
    </source>
</reference>
<feature type="non-terminal residue" evidence="1">
    <location>
        <position position="1"/>
    </location>
</feature>
<sequence>GLIYDSTEKGCSMSLNIFERFGSGVDIHGRDNPEFSVRF</sequence>
<dbReference type="AlphaFoldDB" id="X1MBS6"/>
<organism evidence="1">
    <name type="scientific">marine sediment metagenome</name>
    <dbReference type="NCBI Taxonomy" id="412755"/>
    <lineage>
        <taxon>unclassified sequences</taxon>
        <taxon>metagenomes</taxon>
        <taxon>ecological metagenomes</taxon>
    </lineage>
</organism>